<name>A0A0M9ESF8_FUSLA</name>
<proteinExistence type="predicted"/>
<protein>
    <recommendedName>
        <fullName evidence="1">2EXR domain-containing protein</fullName>
    </recommendedName>
</protein>
<sequence>MDLSLKPPDSSVASELIISSQNLKLRIPIEKLDLSFTQQDGRQIVNIKAEVDTEAQSPPCPATTFHKFKKLPLDIQQRIWKLSFQEPRIFCTEMTRLFHTLFWSRKRLFPSMKNLIFILEPRLSSTDIVFSDIDEDKDIIFDDKPWEWKELKELLAKKVPPSLVGFLDLRTVTAENV</sequence>
<dbReference type="EMBL" id="JXCE01000237">
    <property type="protein sequence ID" value="KPA38883.1"/>
    <property type="molecule type" value="Genomic_DNA"/>
</dbReference>
<evidence type="ECO:0000313" key="2">
    <source>
        <dbReference type="EMBL" id="KPA38883.1"/>
    </source>
</evidence>
<dbReference type="Proteomes" id="UP000037904">
    <property type="component" value="Unassembled WGS sequence"/>
</dbReference>
<dbReference type="InterPro" id="IPR045518">
    <property type="entry name" value="2EXR"/>
</dbReference>
<keyword evidence="3" id="KW-1185">Reference proteome</keyword>
<accession>A0A0M9ESF8</accession>
<gene>
    <name evidence="2" type="ORF">FLAG1_08282</name>
</gene>
<dbReference type="Pfam" id="PF20150">
    <property type="entry name" value="2EXR"/>
    <property type="match status" value="1"/>
</dbReference>
<evidence type="ECO:0000259" key="1">
    <source>
        <dbReference type="Pfam" id="PF20150"/>
    </source>
</evidence>
<reference evidence="2 3" key="1">
    <citation type="submission" date="2015-04" db="EMBL/GenBank/DDBJ databases">
        <title>The draft genome sequence of Fusarium langsethiae, a T-2/HT-2 mycotoxin producer.</title>
        <authorList>
            <person name="Lysoe E."/>
            <person name="Divon H.H."/>
            <person name="Terzi V."/>
            <person name="Orru L."/>
            <person name="Lamontanara A."/>
            <person name="Kolseth A.-K."/>
            <person name="Frandsen R.J."/>
            <person name="Nielsen K."/>
            <person name="Thrane U."/>
        </authorList>
    </citation>
    <scope>NUCLEOTIDE SEQUENCE [LARGE SCALE GENOMIC DNA]</scope>
    <source>
        <strain evidence="2 3">Fl201059</strain>
    </source>
</reference>
<comment type="caution">
    <text evidence="2">The sequence shown here is derived from an EMBL/GenBank/DDBJ whole genome shotgun (WGS) entry which is preliminary data.</text>
</comment>
<feature type="domain" description="2EXR" evidence="1">
    <location>
        <begin position="65"/>
        <end position="96"/>
    </location>
</feature>
<organism evidence="2 3">
    <name type="scientific">Fusarium langsethiae</name>
    <dbReference type="NCBI Taxonomy" id="179993"/>
    <lineage>
        <taxon>Eukaryota</taxon>
        <taxon>Fungi</taxon>
        <taxon>Dikarya</taxon>
        <taxon>Ascomycota</taxon>
        <taxon>Pezizomycotina</taxon>
        <taxon>Sordariomycetes</taxon>
        <taxon>Hypocreomycetidae</taxon>
        <taxon>Hypocreales</taxon>
        <taxon>Nectriaceae</taxon>
        <taxon>Fusarium</taxon>
    </lineage>
</organism>
<evidence type="ECO:0000313" key="3">
    <source>
        <dbReference type="Proteomes" id="UP000037904"/>
    </source>
</evidence>
<dbReference type="OrthoDB" id="3561261at2759"/>
<dbReference type="AlphaFoldDB" id="A0A0M9ESF8"/>